<comment type="caution">
    <text evidence="2">The sequence shown here is derived from an EMBL/GenBank/DDBJ whole genome shotgun (WGS) entry which is preliminary data.</text>
</comment>
<reference evidence="2" key="1">
    <citation type="submission" date="2022-06" db="EMBL/GenBank/DDBJ databases">
        <title>WGS of actinobacteria.</title>
        <authorList>
            <person name="Thawai C."/>
        </authorList>
    </citation>
    <scope>NUCLEOTIDE SEQUENCE</scope>
    <source>
        <strain evidence="2">DSM 42010</strain>
    </source>
</reference>
<evidence type="ECO:0000313" key="2">
    <source>
        <dbReference type="EMBL" id="MCQ8831722.1"/>
    </source>
</evidence>
<evidence type="ECO:0000259" key="1">
    <source>
        <dbReference type="PROSITE" id="PS50943"/>
    </source>
</evidence>
<gene>
    <name evidence="2" type="ORF">NQU54_22290</name>
</gene>
<dbReference type="InterPro" id="IPR010982">
    <property type="entry name" value="Lambda_DNA-bd_dom_sf"/>
</dbReference>
<accession>A0A9X2LXU1</accession>
<dbReference type="Pfam" id="PF19054">
    <property type="entry name" value="DUF5753"/>
    <property type="match status" value="1"/>
</dbReference>
<dbReference type="EMBL" id="JANIIC010000026">
    <property type="protein sequence ID" value="MCQ8831722.1"/>
    <property type="molecule type" value="Genomic_DNA"/>
</dbReference>
<dbReference type="CDD" id="cd00093">
    <property type="entry name" value="HTH_XRE"/>
    <property type="match status" value="1"/>
</dbReference>
<dbReference type="AlphaFoldDB" id="A0A9X2LXU1"/>
<feature type="domain" description="HTH cro/C1-type" evidence="1">
    <location>
        <begin position="24"/>
        <end position="65"/>
    </location>
</feature>
<proteinExistence type="predicted"/>
<name>A0A9X2LXU1_STRMQ</name>
<dbReference type="SMART" id="SM00530">
    <property type="entry name" value="HTH_XRE"/>
    <property type="match status" value="1"/>
</dbReference>
<dbReference type="SUPFAM" id="SSF47413">
    <property type="entry name" value="lambda repressor-like DNA-binding domains"/>
    <property type="match status" value="1"/>
</dbReference>
<protein>
    <submittedName>
        <fullName evidence="2">Helix-turn-helix domain-containing protein</fullName>
    </submittedName>
</protein>
<evidence type="ECO:0000313" key="3">
    <source>
        <dbReference type="Proteomes" id="UP001142400"/>
    </source>
</evidence>
<dbReference type="PROSITE" id="PS50943">
    <property type="entry name" value="HTH_CROC1"/>
    <property type="match status" value="1"/>
</dbReference>
<organism evidence="2 3">
    <name type="scientific">Streptomyces malaysiensis subsp. samsunensis</name>
    <dbReference type="NCBI Taxonomy" id="459658"/>
    <lineage>
        <taxon>Bacteria</taxon>
        <taxon>Bacillati</taxon>
        <taxon>Actinomycetota</taxon>
        <taxon>Actinomycetes</taxon>
        <taxon>Kitasatosporales</taxon>
        <taxon>Streptomycetaceae</taxon>
        <taxon>Streptomyces</taxon>
        <taxon>Streptomyces violaceusniger group</taxon>
    </lineage>
</organism>
<keyword evidence="3" id="KW-1185">Reference proteome</keyword>
<dbReference type="Pfam" id="PF13560">
    <property type="entry name" value="HTH_31"/>
    <property type="match status" value="1"/>
</dbReference>
<dbReference type="Proteomes" id="UP001142400">
    <property type="component" value="Unassembled WGS sequence"/>
</dbReference>
<dbReference type="InterPro" id="IPR043917">
    <property type="entry name" value="DUF5753"/>
</dbReference>
<dbReference type="InterPro" id="IPR001387">
    <property type="entry name" value="Cro/C1-type_HTH"/>
</dbReference>
<sequence>MGIDVLERPNEGQQNARDALSHALKTFRETSGKSLSQVAEDTGYDRTYLNRLENGERLSKQMLMEDLDTYYGTGNLLVRLWKMARDEVIAGTYKLFVQYEANAVIMHKYMAAIPGLLQTEDYARVVLSSAANQWSEVELEAQVDARISRQEILQRVPAPSMRVILDESALRRPTADPKIWAGQLSHLVESAAQPAIVLQVLPFTAGVHDLMGGSLSLLWQADGTGVAYFEGSKSGELIEDPEEVSQHRLSYDHLRDSALSPSASVEFIRDLMEGSTS</sequence>
<dbReference type="Gene3D" id="1.10.260.40">
    <property type="entry name" value="lambda repressor-like DNA-binding domains"/>
    <property type="match status" value="1"/>
</dbReference>
<dbReference type="GO" id="GO:0003677">
    <property type="term" value="F:DNA binding"/>
    <property type="evidence" value="ECO:0007669"/>
    <property type="project" value="InterPro"/>
</dbReference>
<dbReference type="RefSeq" id="WP_257632602.1">
    <property type="nucleotide sequence ID" value="NZ_JANIIC010000026.1"/>
</dbReference>